<feature type="compositionally biased region" description="Low complexity" evidence="1">
    <location>
        <begin position="83"/>
        <end position="104"/>
    </location>
</feature>
<name>A0A9P6THM5_9BASI</name>
<proteinExistence type="predicted"/>
<evidence type="ECO:0000313" key="4">
    <source>
        <dbReference type="Proteomes" id="UP000886653"/>
    </source>
</evidence>
<reference evidence="3" key="1">
    <citation type="submission" date="2013-11" db="EMBL/GenBank/DDBJ databases">
        <title>Genome sequence of the fusiform rust pathogen reveals effectors for host alternation and coevolution with pine.</title>
        <authorList>
            <consortium name="DOE Joint Genome Institute"/>
            <person name="Smith K."/>
            <person name="Pendleton A."/>
            <person name="Kubisiak T."/>
            <person name="Anderson C."/>
            <person name="Salamov A."/>
            <person name="Aerts A."/>
            <person name="Riley R."/>
            <person name="Clum A."/>
            <person name="Lindquist E."/>
            <person name="Ence D."/>
            <person name="Campbell M."/>
            <person name="Kronenberg Z."/>
            <person name="Feau N."/>
            <person name="Dhillon B."/>
            <person name="Hamelin R."/>
            <person name="Burleigh J."/>
            <person name="Smith J."/>
            <person name="Yandell M."/>
            <person name="Nelson C."/>
            <person name="Grigoriev I."/>
            <person name="Davis J."/>
        </authorList>
    </citation>
    <scope>NUCLEOTIDE SEQUENCE</scope>
    <source>
        <strain evidence="3">G11</strain>
    </source>
</reference>
<comment type="caution">
    <text evidence="3">The sequence shown here is derived from an EMBL/GenBank/DDBJ whole genome shotgun (WGS) entry which is preliminary data.</text>
</comment>
<gene>
    <name evidence="3" type="ORF">CROQUDRAFT_85971</name>
</gene>
<feature type="region of interest" description="Disordered" evidence="1">
    <location>
        <begin position="28"/>
        <end position="146"/>
    </location>
</feature>
<feature type="signal peptide" evidence="2">
    <location>
        <begin position="1"/>
        <end position="23"/>
    </location>
</feature>
<accession>A0A9P6THM5</accession>
<organism evidence="3 4">
    <name type="scientific">Cronartium quercuum f. sp. fusiforme G11</name>
    <dbReference type="NCBI Taxonomy" id="708437"/>
    <lineage>
        <taxon>Eukaryota</taxon>
        <taxon>Fungi</taxon>
        <taxon>Dikarya</taxon>
        <taxon>Basidiomycota</taxon>
        <taxon>Pucciniomycotina</taxon>
        <taxon>Pucciniomycetes</taxon>
        <taxon>Pucciniales</taxon>
        <taxon>Coleosporiaceae</taxon>
        <taxon>Cronartium</taxon>
    </lineage>
</organism>
<feature type="compositionally biased region" description="Polar residues" evidence="1">
    <location>
        <begin position="112"/>
        <end position="139"/>
    </location>
</feature>
<evidence type="ECO:0000313" key="3">
    <source>
        <dbReference type="EMBL" id="KAG0152229.1"/>
    </source>
</evidence>
<dbReference type="Proteomes" id="UP000886653">
    <property type="component" value="Unassembled WGS sequence"/>
</dbReference>
<protein>
    <submittedName>
        <fullName evidence="3">Uncharacterized protein</fullName>
    </submittedName>
</protein>
<keyword evidence="4" id="KW-1185">Reference proteome</keyword>
<evidence type="ECO:0000256" key="2">
    <source>
        <dbReference type="SAM" id="SignalP"/>
    </source>
</evidence>
<feature type="chain" id="PRO_5040263462" evidence="2">
    <location>
        <begin position="24"/>
        <end position="175"/>
    </location>
</feature>
<dbReference type="EMBL" id="MU167209">
    <property type="protein sequence ID" value="KAG0152229.1"/>
    <property type="molecule type" value="Genomic_DNA"/>
</dbReference>
<keyword evidence="2" id="KW-0732">Signal</keyword>
<sequence length="175" mass="16730">MFQARIFQLIVLSSALSFALVLGQASGGDTAAPAGGSEGDLSNEGTPSRNLPAPNAGADNAATPAEKSGSTPGGSVGVLSPDGRCTCPGPSPTTPAGAGAGPRSDAGVGDVSNGTSSVTSPTEKGSGFPTSSPDTPPINSTESSTDTSAAAFFGVPVTPCLLIAAAVAGMHTLSV</sequence>
<evidence type="ECO:0000256" key="1">
    <source>
        <dbReference type="SAM" id="MobiDB-lite"/>
    </source>
</evidence>
<dbReference type="AlphaFoldDB" id="A0A9P6THM5"/>